<reference evidence="9" key="1">
    <citation type="submission" date="2017-03" db="EMBL/GenBank/DDBJ databases">
        <title>Phytopthora megakarya and P. palmivora, two closely related causual agents of cacao black pod achieved similar genome size and gene model numbers by different mechanisms.</title>
        <authorList>
            <person name="Ali S."/>
            <person name="Shao J."/>
            <person name="Larry D.J."/>
            <person name="Kronmiller B."/>
            <person name="Shen D."/>
            <person name="Strem M.D."/>
            <person name="Melnick R.L."/>
            <person name="Guiltinan M.J."/>
            <person name="Tyler B.M."/>
            <person name="Meinhardt L.W."/>
            <person name="Bailey B.A."/>
        </authorList>
    </citation>
    <scope>NUCLEOTIDE SEQUENCE [LARGE SCALE GENOMIC DNA]</scope>
    <source>
        <strain evidence="9">zdho120</strain>
    </source>
</reference>
<dbReference type="AlphaFoldDB" id="A0A225UDA9"/>
<comment type="subcellular location">
    <subcellularLocation>
        <location evidence="2">Cytoplasm</location>
    </subcellularLocation>
    <subcellularLocation>
        <location evidence="1">Nucleus</location>
    </subcellularLocation>
</comment>
<protein>
    <submittedName>
        <fullName evidence="8">Exportin</fullName>
    </submittedName>
</protein>
<evidence type="ECO:0000256" key="4">
    <source>
        <dbReference type="ARBA" id="ARBA00022448"/>
    </source>
</evidence>
<accession>A0A225UDA9</accession>
<evidence type="ECO:0000313" key="8">
    <source>
        <dbReference type="EMBL" id="OWY91025.1"/>
    </source>
</evidence>
<keyword evidence="5" id="KW-0963">Cytoplasm</keyword>
<evidence type="ECO:0000256" key="5">
    <source>
        <dbReference type="ARBA" id="ARBA00022490"/>
    </source>
</evidence>
<organism evidence="8 9">
    <name type="scientific">Phytophthora megakarya</name>
    <dbReference type="NCBI Taxonomy" id="4795"/>
    <lineage>
        <taxon>Eukaryota</taxon>
        <taxon>Sar</taxon>
        <taxon>Stramenopiles</taxon>
        <taxon>Oomycota</taxon>
        <taxon>Peronosporomycetes</taxon>
        <taxon>Peronosporales</taxon>
        <taxon>Peronosporaceae</taxon>
        <taxon>Phytophthora</taxon>
    </lineage>
</organism>
<evidence type="ECO:0000256" key="1">
    <source>
        <dbReference type="ARBA" id="ARBA00004123"/>
    </source>
</evidence>
<evidence type="ECO:0000313" key="9">
    <source>
        <dbReference type="Proteomes" id="UP000198211"/>
    </source>
</evidence>
<keyword evidence="7" id="KW-0539">Nucleus</keyword>
<dbReference type="GO" id="GO:0006611">
    <property type="term" value="P:protein export from nucleus"/>
    <property type="evidence" value="ECO:0007669"/>
    <property type="project" value="TreeGrafter"/>
</dbReference>
<evidence type="ECO:0000256" key="3">
    <source>
        <dbReference type="ARBA" id="ARBA00009466"/>
    </source>
</evidence>
<dbReference type="PANTHER" id="PTHR12596:SF1">
    <property type="entry name" value="EXPORTIN-4"/>
    <property type="match status" value="1"/>
</dbReference>
<dbReference type="GO" id="GO:0005737">
    <property type="term" value="C:cytoplasm"/>
    <property type="evidence" value="ECO:0007669"/>
    <property type="project" value="UniProtKB-SubCell"/>
</dbReference>
<sequence length="260" mass="28891">MEDDTGNRPVLTPQASWRPILVRPDLIHSAFNTYAFFRNVAAKNETLLHLARQFLIQLASLQGPIFERKAEQVQFLGEIFRGVVTVVHNPFLDLLAQSDITGYELATRELIDCCQLIFRLVNNIGLDALLQANAGQLFSSFVEELASLTTKLLHSALERIQRHLRENSSEMIDELWELEGVDILLDAWVALINGPQLLDVGISGSSKPEAEQALALLSKASAPVVELYLQVQLELCAVEALAEQDEEEDVEDNAASSARE</sequence>
<evidence type="ECO:0000256" key="2">
    <source>
        <dbReference type="ARBA" id="ARBA00004496"/>
    </source>
</evidence>
<dbReference type="GO" id="GO:0005643">
    <property type="term" value="C:nuclear pore"/>
    <property type="evidence" value="ECO:0007669"/>
    <property type="project" value="TreeGrafter"/>
</dbReference>
<evidence type="ECO:0000256" key="7">
    <source>
        <dbReference type="ARBA" id="ARBA00023242"/>
    </source>
</evidence>
<keyword evidence="4" id="KW-0813">Transport</keyword>
<dbReference type="InterPro" id="IPR044189">
    <property type="entry name" value="XPO4/7-like"/>
</dbReference>
<proteinExistence type="inferred from homology"/>
<keyword evidence="6" id="KW-0653">Protein transport</keyword>
<comment type="similarity">
    <text evidence="3">Belongs to the exportin family.</text>
</comment>
<evidence type="ECO:0000256" key="6">
    <source>
        <dbReference type="ARBA" id="ARBA00022927"/>
    </source>
</evidence>
<keyword evidence="9" id="KW-1185">Reference proteome</keyword>
<dbReference type="PANTHER" id="PTHR12596">
    <property type="entry name" value="EXPORTIN 4,7-RELATED"/>
    <property type="match status" value="1"/>
</dbReference>
<dbReference type="OrthoDB" id="5548448at2759"/>
<dbReference type="GO" id="GO:0005049">
    <property type="term" value="F:nuclear export signal receptor activity"/>
    <property type="evidence" value="ECO:0007669"/>
    <property type="project" value="InterPro"/>
</dbReference>
<comment type="caution">
    <text evidence="8">The sequence shown here is derived from an EMBL/GenBank/DDBJ whole genome shotgun (WGS) entry which is preliminary data.</text>
</comment>
<gene>
    <name evidence="8" type="ORF">PHMEG_00040564</name>
</gene>
<dbReference type="STRING" id="4795.A0A225UDA9"/>
<feature type="non-terminal residue" evidence="8">
    <location>
        <position position="260"/>
    </location>
</feature>
<dbReference type="Proteomes" id="UP000198211">
    <property type="component" value="Unassembled WGS sequence"/>
</dbReference>
<dbReference type="EMBL" id="NBNE01021263">
    <property type="protein sequence ID" value="OWY91025.1"/>
    <property type="molecule type" value="Genomic_DNA"/>
</dbReference>
<name>A0A225UDA9_9STRA</name>